<dbReference type="AlphaFoldDB" id="U5CLP4"/>
<reference evidence="1 2" key="1">
    <citation type="journal article" date="2013" name="Genome Announc.">
        <title>Draft Genome Sequence of an Anaerobic and Extremophilic Bacterium, Caldanaerobacter yonseiensis, Isolated from a Geothermal Hot Stream.</title>
        <authorList>
            <person name="Lee S.J."/>
            <person name="Lee Y.J."/>
            <person name="Park G.S."/>
            <person name="Kim B.C."/>
            <person name="Lee S.J."/>
            <person name="Shin J.H."/>
            <person name="Lee D.W."/>
        </authorList>
    </citation>
    <scope>NUCLEOTIDE SEQUENCE [LARGE SCALE GENOMIC DNA]</scope>
    <source>
        <strain evidence="1 2">KB-1</strain>
    </source>
</reference>
<dbReference type="PATRIC" id="fig|1388761.3.peg.2862"/>
<sequence length="65" mass="7612">MPQAVALIQSPATLREYWKQRKRWALGGWHLLQTHKDAIFILSILTLYWDTYGHFVLSLAHFCGL</sequence>
<dbReference type="Proteomes" id="UP000016856">
    <property type="component" value="Unassembled WGS sequence"/>
</dbReference>
<dbReference type="EMBL" id="AXDC01000064">
    <property type="protein sequence ID" value="ERM90724.1"/>
    <property type="molecule type" value="Genomic_DNA"/>
</dbReference>
<organism evidence="1 2">
    <name type="scientific">Caldanaerobacter subterraneus subsp. yonseiensis KB-1</name>
    <dbReference type="NCBI Taxonomy" id="1388761"/>
    <lineage>
        <taxon>Bacteria</taxon>
        <taxon>Bacillati</taxon>
        <taxon>Bacillota</taxon>
        <taxon>Clostridia</taxon>
        <taxon>Thermoanaerobacterales</taxon>
        <taxon>Thermoanaerobacteraceae</taxon>
        <taxon>Caldanaerobacter</taxon>
    </lineage>
</organism>
<name>U5CLP4_CALSX</name>
<evidence type="ECO:0000313" key="2">
    <source>
        <dbReference type="Proteomes" id="UP000016856"/>
    </source>
</evidence>
<proteinExistence type="predicted"/>
<evidence type="ECO:0000313" key="1">
    <source>
        <dbReference type="EMBL" id="ERM90724.1"/>
    </source>
</evidence>
<gene>
    <name evidence="1" type="ORF">O163_14400</name>
</gene>
<comment type="caution">
    <text evidence="1">The sequence shown here is derived from an EMBL/GenBank/DDBJ whole genome shotgun (WGS) entry which is preliminary data.</text>
</comment>
<evidence type="ECO:0008006" key="3">
    <source>
        <dbReference type="Google" id="ProtNLM"/>
    </source>
</evidence>
<protein>
    <recommendedName>
        <fullName evidence="3">Glycosyltransferase 2-like domain-containing protein</fullName>
    </recommendedName>
</protein>
<accession>U5CLP4</accession>